<proteinExistence type="predicted"/>
<dbReference type="EMBL" id="CAFAAK010000110">
    <property type="protein sequence ID" value="CAB4800987.1"/>
    <property type="molecule type" value="Genomic_DNA"/>
</dbReference>
<gene>
    <name evidence="2" type="ORF">UFOPK3024_00605</name>
</gene>
<dbReference type="InterPro" id="IPR002575">
    <property type="entry name" value="Aminoglycoside_PTrfase"/>
</dbReference>
<dbReference type="AlphaFoldDB" id="A0A6J6Y5I7"/>
<dbReference type="InterPro" id="IPR011009">
    <property type="entry name" value="Kinase-like_dom_sf"/>
</dbReference>
<accession>A0A6J6Y5I7</accession>
<feature type="domain" description="Aminoglycoside phosphotransferase" evidence="1">
    <location>
        <begin position="41"/>
        <end position="235"/>
    </location>
</feature>
<dbReference type="Gene3D" id="3.90.1200.10">
    <property type="match status" value="1"/>
</dbReference>
<organism evidence="2">
    <name type="scientific">freshwater metagenome</name>
    <dbReference type="NCBI Taxonomy" id="449393"/>
    <lineage>
        <taxon>unclassified sequences</taxon>
        <taxon>metagenomes</taxon>
        <taxon>ecological metagenomes</taxon>
    </lineage>
</organism>
<protein>
    <submittedName>
        <fullName evidence="2">Unannotated protein</fullName>
    </submittedName>
</protein>
<reference evidence="2" key="1">
    <citation type="submission" date="2020-05" db="EMBL/GenBank/DDBJ databases">
        <authorList>
            <person name="Chiriac C."/>
            <person name="Salcher M."/>
            <person name="Ghai R."/>
            <person name="Kavagutti S V."/>
        </authorList>
    </citation>
    <scope>NUCLEOTIDE SEQUENCE</scope>
</reference>
<name>A0A6J6Y5I7_9ZZZZ</name>
<evidence type="ECO:0000313" key="2">
    <source>
        <dbReference type="EMBL" id="CAB4800987.1"/>
    </source>
</evidence>
<sequence length="315" mass="33872">MTIINSSRSLEVVGAPAIDPAVVEDARTLGIAPDSVLATEVLDGGRGRRTWRVRTASADFVLRRRQFLGDEDVATTVAASLGVGPELVSSHVASGLILTKWLDGSIPSAPQLRESFLPELAQALLKIHSVTSIHGQPVTEVVSGIDPLMTRADYLATIKGHSEIPQWIHAVLDMDELDVIAHQLGRISSAQPMVLIHGDPVPGNIVTTPTGVKFVDFEYAGAGNAWYEVGHAVAALNLSHEEIIEFSCHYADVAAAPAIEGWSYLAAQAWAVWVAMAKDPGAHTPMWQEWAQVATQRLLDARADGDFERILTELG</sequence>
<dbReference type="Pfam" id="PF01636">
    <property type="entry name" value="APH"/>
    <property type="match status" value="1"/>
</dbReference>
<evidence type="ECO:0000259" key="1">
    <source>
        <dbReference type="Pfam" id="PF01636"/>
    </source>
</evidence>
<dbReference type="SUPFAM" id="SSF56112">
    <property type="entry name" value="Protein kinase-like (PK-like)"/>
    <property type="match status" value="1"/>
</dbReference>